<keyword evidence="5 7" id="KW-1133">Transmembrane helix</keyword>
<proteinExistence type="inferred from homology"/>
<sequence>MLDQVFLTINSWMMGGLLIAAVGCFLWGMVSVAFSPCHMASIPLIVGYVAGQERALRPKDAVWYAAAFSIGLFISIALVGIICSLLGRMLGETGPYWTILVGLILIWVALDMWGVSRCSMSGSLLGRIKIRGITGAFVLGLSYGILSGSCTFGFIAPILAIITIQQKVLIGITYIVLFGIGHCIPIAVAGSSTAKVRRLLQSSSFQEGSHRFRKVAGTVIGILGLYFIIRPFVDLAA</sequence>
<keyword evidence="3 7" id="KW-0812">Transmembrane</keyword>
<name>A0A9W6D5T8_9BACT</name>
<evidence type="ECO:0000313" key="9">
    <source>
        <dbReference type="EMBL" id="GLI34735.1"/>
    </source>
</evidence>
<evidence type="ECO:0000256" key="7">
    <source>
        <dbReference type="SAM" id="Phobius"/>
    </source>
</evidence>
<feature type="transmembrane region" description="Helical" evidence="7">
    <location>
        <begin position="62"/>
        <end position="90"/>
    </location>
</feature>
<dbReference type="RefSeq" id="WP_281794141.1">
    <property type="nucleotide sequence ID" value="NZ_BSDR01000001.1"/>
</dbReference>
<evidence type="ECO:0000256" key="4">
    <source>
        <dbReference type="ARBA" id="ARBA00022748"/>
    </source>
</evidence>
<dbReference type="AlphaFoldDB" id="A0A9W6D5T8"/>
<dbReference type="InterPro" id="IPR003834">
    <property type="entry name" value="Cyt_c_assmbl_TM_dom"/>
</dbReference>
<dbReference type="GO" id="GO:0016020">
    <property type="term" value="C:membrane"/>
    <property type="evidence" value="ECO:0007669"/>
    <property type="project" value="UniProtKB-SubCell"/>
</dbReference>
<dbReference type="EMBL" id="BSDR01000001">
    <property type="protein sequence ID" value="GLI34735.1"/>
    <property type="molecule type" value="Genomic_DNA"/>
</dbReference>
<feature type="transmembrane region" description="Helical" evidence="7">
    <location>
        <begin position="12"/>
        <end position="34"/>
    </location>
</feature>
<evidence type="ECO:0000256" key="3">
    <source>
        <dbReference type="ARBA" id="ARBA00022692"/>
    </source>
</evidence>
<keyword evidence="4" id="KW-0201">Cytochrome c-type biogenesis</keyword>
<feature type="transmembrane region" description="Helical" evidence="7">
    <location>
        <begin position="215"/>
        <end position="233"/>
    </location>
</feature>
<organism evidence="9 10">
    <name type="scientific">Desulforhabdus amnigena</name>
    <dbReference type="NCBI Taxonomy" id="40218"/>
    <lineage>
        <taxon>Bacteria</taxon>
        <taxon>Pseudomonadati</taxon>
        <taxon>Thermodesulfobacteriota</taxon>
        <taxon>Syntrophobacteria</taxon>
        <taxon>Syntrophobacterales</taxon>
        <taxon>Syntrophobacteraceae</taxon>
        <taxon>Desulforhabdus</taxon>
    </lineage>
</organism>
<evidence type="ECO:0000256" key="6">
    <source>
        <dbReference type="ARBA" id="ARBA00023136"/>
    </source>
</evidence>
<dbReference type="PANTHER" id="PTHR31272">
    <property type="entry name" value="CYTOCHROME C-TYPE BIOGENESIS PROTEIN HI_1454-RELATED"/>
    <property type="match status" value="1"/>
</dbReference>
<evidence type="ECO:0000313" key="10">
    <source>
        <dbReference type="Proteomes" id="UP001144372"/>
    </source>
</evidence>
<keyword evidence="6 7" id="KW-0472">Membrane</keyword>
<evidence type="ECO:0000256" key="1">
    <source>
        <dbReference type="ARBA" id="ARBA00004141"/>
    </source>
</evidence>
<feature type="transmembrane region" description="Helical" evidence="7">
    <location>
        <begin position="96"/>
        <end position="115"/>
    </location>
</feature>
<evidence type="ECO:0000259" key="8">
    <source>
        <dbReference type="Pfam" id="PF02683"/>
    </source>
</evidence>
<dbReference type="Proteomes" id="UP001144372">
    <property type="component" value="Unassembled WGS sequence"/>
</dbReference>
<feature type="transmembrane region" description="Helical" evidence="7">
    <location>
        <begin position="136"/>
        <end position="162"/>
    </location>
</feature>
<evidence type="ECO:0000256" key="5">
    <source>
        <dbReference type="ARBA" id="ARBA00022989"/>
    </source>
</evidence>
<gene>
    <name evidence="9" type="primary">ccdA2</name>
    <name evidence="9" type="ORF">DAMNIGENAA_21680</name>
</gene>
<dbReference type="PANTHER" id="PTHR31272:SF6">
    <property type="entry name" value="CYTOCHROME C-TYPE BIOGENESIS CCDA-LIKE CHLOROPLASTIC PROTEIN"/>
    <property type="match status" value="1"/>
</dbReference>
<accession>A0A9W6D5T8</accession>
<evidence type="ECO:0000256" key="2">
    <source>
        <dbReference type="ARBA" id="ARBA00006143"/>
    </source>
</evidence>
<reference evidence="9" key="1">
    <citation type="submission" date="2022-12" db="EMBL/GenBank/DDBJ databases">
        <title>Reference genome sequencing for broad-spectrum identification of bacterial and archaeal isolates by mass spectrometry.</title>
        <authorList>
            <person name="Sekiguchi Y."/>
            <person name="Tourlousse D.M."/>
        </authorList>
    </citation>
    <scope>NUCLEOTIDE SEQUENCE</scope>
    <source>
        <strain evidence="9">ASRB1</strain>
    </source>
</reference>
<comment type="similarity">
    <text evidence="2">Belongs to the DsbD family.</text>
</comment>
<feature type="transmembrane region" description="Helical" evidence="7">
    <location>
        <begin position="168"/>
        <end position="194"/>
    </location>
</feature>
<keyword evidence="10" id="KW-1185">Reference proteome</keyword>
<comment type="caution">
    <text evidence="9">The sequence shown here is derived from an EMBL/GenBank/DDBJ whole genome shotgun (WGS) entry which is preliminary data.</text>
</comment>
<protein>
    <submittedName>
        <fullName evidence="9">Cytochrome C biogenesis protein CcdA</fullName>
    </submittedName>
</protein>
<feature type="domain" description="Cytochrome C biogenesis protein transmembrane" evidence="8">
    <location>
        <begin position="21"/>
        <end position="196"/>
    </location>
</feature>
<dbReference type="InterPro" id="IPR051790">
    <property type="entry name" value="Cytochrome_c-biogenesis_DsbD"/>
</dbReference>
<dbReference type="GO" id="GO:0017004">
    <property type="term" value="P:cytochrome complex assembly"/>
    <property type="evidence" value="ECO:0007669"/>
    <property type="project" value="UniProtKB-KW"/>
</dbReference>
<dbReference type="Pfam" id="PF02683">
    <property type="entry name" value="DsbD_TM"/>
    <property type="match status" value="1"/>
</dbReference>
<comment type="subcellular location">
    <subcellularLocation>
        <location evidence="1">Membrane</location>
        <topology evidence="1">Multi-pass membrane protein</topology>
    </subcellularLocation>
</comment>